<feature type="region of interest" description="Disordered" evidence="1">
    <location>
        <begin position="101"/>
        <end position="147"/>
    </location>
</feature>
<gene>
    <name evidence="4" type="ORF">D9756_002580</name>
</gene>
<proteinExistence type="predicted"/>
<keyword evidence="5" id="KW-1185">Reference proteome</keyword>
<keyword evidence="2" id="KW-1133">Transmembrane helix</keyword>
<reference evidence="4 5" key="1">
    <citation type="journal article" date="2020" name="ISME J.">
        <title>Uncovering the hidden diversity of litter-decomposition mechanisms in mushroom-forming fungi.</title>
        <authorList>
            <person name="Floudas D."/>
            <person name="Bentzer J."/>
            <person name="Ahren D."/>
            <person name="Johansson T."/>
            <person name="Persson P."/>
            <person name="Tunlid A."/>
        </authorList>
    </citation>
    <scope>NUCLEOTIDE SEQUENCE [LARGE SCALE GENOMIC DNA]</scope>
    <source>
        <strain evidence="4 5">CBS 146.42</strain>
    </source>
</reference>
<sequence>MVNYRVTSVLVAQVIRYTVATSALTSLLILACLFAYFAAPLTFIYIALHFSSGRTYANAVLVNLNARRKLREALESMEPSFAKSAELRGISSAIRRIPRLGDTSTHEQSFRAPTNASRSMTGGNKLGPILQFPENVTHPPRSRYSLP</sequence>
<dbReference type="Proteomes" id="UP000559027">
    <property type="component" value="Unassembled WGS sequence"/>
</dbReference>
<feature type="domain" description="DUF6534" evidence="3">
    <location>
        <begin position="7"/>
        <end position="68"/>
    </location>
</feature>
<dbReference type="OrthoDB" id="2745105at2759"/>
<evidence type="ECO:0000313" key="4">
    <source>
        <dbReference type="EMBL" id="KAF5362332.1"/>
    </source>
</evidence>
<dbReference type="EMBL" id="JAACJO010000002">
    <property type="protein sequence ID" value="KAF5362332.1"/>
    <property type="molecule type" value="Genomic_DNA"/>
</dbReference>
<feature type="compositionally biased region" description="Polar residues" evidence="1">
    <location>
        <begin position="110"/>
        <end position="122"/>
    </location>
</feature>
<comment type="caution">
    <text evidence="4">The sequence shown here is derived from an EMBL/GenBank/DDBJ whole genome shotgun (WGS) entry which is preliminary data.</text>
</comment>
<feature type="transmembrane region" description="Helical" evidence="2">
    <location>
        <begin position="27"/>
        <end position="48"/>
    </location>
</feature>
<organism evidence="4 5">
    <name type="scientific">Leucocoprinus leucothites</name>
    <dbReference type="NCBI Taxonomy" id="201217"/>
    <lineage>
        <taxon>Eukaryota</taxon>
        <taxon>Fungi</taxon>
        <taxon>Dikarya</taxon>
        <taxon>Basidiomycota</taxon>
        <taxon>Agaricomycotina</taxon>
        <taxon>Agaricomycetes</taxon>
        <taxon>Agaricomycetidae</taxon>
        <taxon>Agaricales</taxon>
        <taxon>Agaricineae</taxon>
        <taxon>Agaricaceae</taxon>
        <taxon>Leucocoprinus</taxon>
    </lineage>
</organism>
<dbReference type="PROSITE" id="PS51257">
    <property type="entry name" value="PROKAR_LIPOPROTEIN"/>
    <property type="match status" value="1"/>
</dbReference>
<name>A0A8H5LM55_9AGAR</name>
<protein>
    <recommendedName>
        <fullName evidence="3">DUF6534 domain-containing protein</fullName>
    </recommendedName>
</protein>
<keyword evidence="2" id="KW-0472">Membrane</keyword>
<dbReference type="Pfam" id="PF20152">
    <property type="entry name" value="DUF6534"/>
    <property type="match status" value="1"/>
</dbReference>
<evidence type="ECO:0000313" key="5">
    <source>
        <dbReference type="Proteomes" id="UP000559027"/>
    </source>
</evidence>
<evidence type="ECO:0000256" key="2">
    <source>
        <dbReference type="SAM" id="Phobius"/>
    </source>
</evidence>
<dbReference type="InterPro" id="IPR045339">
    <property type="entry name" value="DUF6534"/>
</dbReference>
<evidence type="ECO:0000259" key="3">
    <source>
        <dbReference type="Pfam" id="PF20152"/>
    </source>
</evidence>
<accession>A0A8H5LM55</accession>
<evidence type="ECO:0000256" key="1">
    <source>
        <dbReference type="SAM" id="MobiDB-lite"/>
    </source>
</evidence>
<keyword evidence="2" id="KW-0812">Transmembrane</keyword>
<dbReference type="AlphaFoldDB" id="A0A8H5LM55"/>